<dbReference type="InterPro" id="IPR043131">
    <property type="entry name" value="BCAT-like_N"/>
</dbReference>
<dbReference type="PANTHER" id="PTHR42743">
    <property type="entry name" value="AMINO-ACID AMINOTRANSFERASE"/>
    <property type="match status" value="1"/>
</dbReference>
<keyword evidence="4" id="KW-0663">Pyridoxal phosphate</keyword>
<dbReference type="CDD" id="cd01559">
    <property type="entry name" value="ADCL_like"/>
    <property type="match status" value="1"/>
</dbReference>
<evidence type="ECO:0000256" key="4">
    <source>
        <dbReference type="ARBA" id="ARBA00022898"/>
    </source>
</evidence>
<dbReference type="Pfam" id="PF01063">
    <property type="entry name" value="Aminotran_4"/>
    <property type="match status" value="1"/>
</dbReference>
<name>A0ABT9HW79_9GAMM</name>
<dbReference type="EC" id="4.1.3.38" evidence="8 10"/>
<dbReference type="Gene3D" id="3.30.470.10">
    <property type="match status" value="1"/>
</dbReference>
<comment type="similarity">
    <text evidence="2">Belongs to the class-IV pyridoxal-phosphate-dependent aminotransferase family.</text>
</comment>
<evidence type="ECO:0000256" key="6">
    <source>
        <dbReference type="ARBA" id="ARBA00023239"/>
    </source>
</evidence>
<dbReference type="Gene3D" id="3.20.10.10">
    <property type="entry name" value="D-amino Acid Aminotransferase, subunit A, domain 2"/>
    <property type="match status" value="1"/>
</dbReference>
<comment type="pathway">
    <text evidence="7">Cofactor biosynthesis; tetrahydrofolate biosynthesis; 4-aminobenzoate from chorismate: step 2/2.</text>
</comment>
<evidence type="ECO:0000256" key="1">
    <source>
        <dbReference type="ARBA" id="ARBA00001933"/>
    </source>
</evidence>
<evidence type="ECO:0000256" key="3">
    <source>
        <dbReference type="ARBA" id="ARBA00011738"/>
    </source>
</evidence>
<evidence type="ECO:0000256" key="8">
    <source>
        <dbReference type="ARBA" id="ARBA00035676"/>
    </source>
</evidence>
<comment type="subunit">
    <text evidence="3">Homodimer.</text>
</comment>
<dbReference type="RefSeq" id="WP_027670182.1">
    <property type="nucleotide sequence ID" value="NZ_JAPJDY010000011.1"/>
</dbReference>
<comment type="cofactor">
    <cofactor evidence="1">
        <name>pyridoxal 5'-phosphate</name>
        <dbReference type="ChEBI" id="CHEBI:597326"/>
    </cofactor>
</comment>
<evidence type="ECO:0000256" key="10">
    <source>
        <dbReference type="NCBIfam" id="TIGR03461"/>
    </source>
</evidence>
<accession>A0ABT9HW79</accession>
<dbReference type="EMBL" id="JAPJDZ010000008">
    <property type="protein sequence ID" value="MDP5135392.1"/>
    <property type="molecule type" value="Genomic_DNA"/>
</dbReference>
<evidence type="ECO:0000256" key="9">
    <source>
        <dbReference type="ARBA" id="ARBA00049529"/>
    </source>
</evidence>
<dbReference type="InterPro" id="IPR001544">
    <property type="entry name" value="Aminotrans_IV"/>
</dbReference>
<comment type="catalytic activity">
    <reaction evidence="9">
        <text>4-amino-4-deoxychorismate = 4-aminobenzoate + pyruvate + H(+)</text>
        <dbReference type="Rhea" id="RHEA:16201"/>
        <dbReference type="ChEBI" id="CHEBI:15361"/>
        <dbReference type="ChEBI" id="CHEBI:15378"/>
        <dbReference type="ChEBI" id="CHEBI:17836"/>
        <dbReference type="ChEBI" id="CHEBI:58406"/>
        <dbReference type="EC" id="4.1.3.38"/>
    </reaction>
</comment>
<evidence type="ECO:0000256" key="7">
    <source>
        <dbReference type="ARBA" id="ARBA00035633"/>
    </source>
</evidence>
<dbReference type="InterPro" id="IPR050571">
    <property type="entry name" value="Class-IV_PLP-Dep_Aminotrnsfr"/>
</dbReference>
<evidence type="ECO:0000256" key="5">
    <source>
        <dbReference type="ARBA" id="ARBA00022909"/>
    </source>
</evidence>
<dbReference type="PANTHER" id="PTHR42743:SF2">
    <property type="entry name" value="AMINODEOXYCHORISMATE LYASE"/>
    <property type="match status" value="1"/>
</dbReference>
<reference evidence="11 12" key="1">
    <citation type="submission" date="2022-11" db="EMBL/GenBank/DDBJ databases">
        <title>Viruses from the air-sea interface of a natural surface slick.</title>
        <authorList>
            <person name="Rahlff J."/>
            <person name="Holmfeldt K."/>
        </authorList>
    </citation>
    <scope>NUCLEOTIDE SEQUENCE [LARGE SCALE GENOMIC DNA]</scope>
    <source>
        <strain evidence="11 12">SMS4</strain>
    </source>
</reference>
<sequence>MQAVIHPQDRSFNYGDGIFTTIQVRDGKLMLWELHLQRLQFGASRLGFGDIDWPQLQFQAEAAISSAQQVVKVLISRGEGGRGYACQGIDSPRVYISSSALPDYSGLQRNGLILRTASLQLAVQPMLAGLKHNNRLEQVLLKQELAQSDADELLVLDQLGYVTEATAANIFFYKDNQWHSPTLSRAGVNGVMRQHIMQQINVTEVDWKHNVLSSVEAMFICNALMGIVPIRQFECQTLSLLPVQQLQQVVC</sequence>
<keyword evidence="12" id="KW-1185">Reference proteome</keyword>
<keyword evidence="6 11" id="KW-0456">Lyase</keyword>
<organism evidence="11 12">
    <name type="scientific">Rheinheimera baltica</name>
    <dbReference type="NCBI Taxonomy" id="67576"/>
    <lineage>
        <taxon>Bacteria</taxon>
        <taxon>Pseudomonadati</taxon>
        <taxon>Pseudomonadota</taxon>
        <taxon>Gammaproteobacteria</taxon>
        <taxon>Chromatiales</taxon>
        <taxon>Chromatiaceae</taxon>
        <taxon>Rheinheimera</taxon>
    </lineage>
</organism>
<dbReference type="InterPro" id="IPR043132">
    <property type="entry name" value="BCAT-like_C"/>
</dbReference>
<gene>
    <name evidence="11" type="primary">pabC</name>
    <name evidence="11" type="ORF">ORJ04_05460</name>
</gene>
<dbReference type="SUPFAM" id="SSF56752">
    <property type="entry name" value="D-aminoacid aminotransferase-like PLP-dependent enzymes"/>
    <property type="match status" value="1"/>
</dbReference>
<protein>
    <recommendedName>
        <fullName evidence="8 10">Aminodeoxychorismate lyase</fullName>
        <ecNumber evidence="8 10">4.1.3.38</ecNumber>
    </recommendedName>
</protein>
<dbReference type="NCBIfam" id="TIGR03461">
    <property type="entry name" value="pabC_Proteo"/>
    <property type="match status" value="1"/>
</dbReference>
<evidence type="ECO:0000313" key="12">
    <source>
        <dbReference type="Proteomes" id="UP001231109"/>
    </source>
</evidence>
<proteinExistence type="inferred from homology"/>
<dbReference type="InterPro" id="IPR017824">
    <property type="entry name" value="Aminodeoxychorismate_lyase_IV"/>
</dbReference>
<dbReference type="Proteomes" id="UP001231109">
    <property type="component" value="Unassembled WGS sequence"/>
</dbReference>
<evidence type="ECO:0000313" key="11">
    <source>
        <dbReference type="EMBL" id="MDP5135392.1"/>
    </source>
</evidence>
<evidence type="ECO:0000256" key="2">
    <source>
        <dbReference type="ARBA" id="ARBA00009320"/>
    </source>
</evidence>
<dbReference type="GO" id="GO:0008696">
    <property type="term" value="F:4-amino-4-deoxychorismate lyase activity"/>
    <property type="evidence" value="ECO:0007669"/>
    <property type="project" value="UniProtKB-EC"/>
</dbReference>
<comment type="caution">
    <text evidence="11">The sequence shown here is derived from an EMBL/GenBank/DDBJ whole genome shotgun (WGS) entry which is preliminary data.</text>
</comment>
<dbReference type="InterPro" id="IPR036038">
    <property type="entry name" value="Aminotransferase-like"/>
</dbReference>
<keyword evidence="5" id="KW-0289">Folate biosynthesis</keyword>
<dbReference type="NCBIfam" id="NF004761">
    <property type="entry name" value="PRK06092.1"/>
    <property type="match status" value="1"/>
</dbReference>